<comment type="caution">
    <text evidence="2">The sequence shown here is derived from an EMBL/GenBank/DDBJ whole genome shotgun (WGS) entry which is preliminary data.</text>
</comment>
<dbReference type="Proteomes" id="UP001151760">
    <property type="component" value="Unassembled WGS sequence"/>
</dbReference>
<reference evidence="2" key="2">
    <citation type="submission" date="2022-01" db="EMBL/GenBank/DDBJ databases">
        <authorList>
            <person name="Yamashiro T."/>
            <person name="Shiraishi A."/>
            <person name="Satake H."/>
            <person name="Nakayama K."/>
        </authorList>
    </citation>
    <scope>NUCLEOTIDE SEQUENCE</scope>
</reference>
<feature type="region of interest" description="Disordered" evidence="1">
    <location>
        <begin position="148"/>
        <end position="210"/>
    </location>
</feature>
<feature type="compositionally biased region" description="Basic and acidic residues" evidence="1">
    <location>
        <begin position="148"/>
        <end position="176"/>
    </location>
</feature>
<organism evidence="2 3">
    <name type="scientific">Tanacetum coccineum</name>
    <dbReference type="NCBI Taxonomy" id="301880"/>
    <lineage>
        <taxon>Eukaryota</taxon>
        <taxon>Viridiplantae</taxon>
        <taxon>Streptophyta</taxon>
        <taxon>Embryophyta</taxon>
        <taxon>Tracheophyta</taxon>
        <taxon>Spermatophyta</taxon>
        <taxon>Magnoliopsida</taxon>
        <taxon>eudicotyledons</taxon>
        <taxon>Gunneridae</taxon>
        <taxon>Pentapetalae</taxon>
        <taxon>asterids</taxon>
        <taxon>campanulids</taxon>
        <taxon>Asterales</taxon>
        <taxon>Asteraceae</taxon>
        <taxon>Asteroideae</taxon>
        <taxon>Anthemideae</taxon>
        <taxon>Anthemidinae</taxon>
        <taxon>Tanacetum</taxon>
    </lineage>
</organism>
<gene>
    <name evidence="2" type="ORF">Tco_1015300</name>
</gene>
<feature type="compositionally biased region" description="Basic and acidic residues" evidence="1">
    <location>
        <begin position="191"/>
        <end position="210"/>
    </location>
</feature>
<proteinExistence type="predicted"/>
<feature type="non-terminal residue" evidence="2">
    <location>
        <position position="210"/>
    </location>
</feature>
<protein>
    <recommendedName>
        <fullName evidence="4">FH2 domain-containing protein</fullName>
    </recommendedName>
</protein>
<dbReference type="EMBL" id="BQNB010017491">
    <property type="protein sequence ID" value="GJT63820.1"/>
    <property type="molecule type" value="Genomic_DNA"/>
</dbReference>
<sequence>MESLNSNSQEREMHQLQQMQDKAKEKCIESFRLLYSHLKVLSIKGGFERACVALFDQDNQTFTESLLLNLDNLEKQLDREEFQETESIGAFRVLMNQFQTFINFRYCFDDFEGAMICKSFLENTRTEIQQFRDTLIQLMESVKKTIDERAQHKRENNRRVNDRVMQSKEGKVESRTALDIGLVVTESNETESERHVSSSRSGKDTHAENA</sequence>
<evidence type="ECO:0000313" key="3">
    <source>
        <dbReference type="Proteomes" id="UP001151760"/>
    </source>
</evidence>
<accession>A0ABQ5FKI7</accession>
<reference evidence="2" key="1">
    <citation type="journal article" date="2022" name="Int. J. Mol. Sci.">
        <title>Draft Genome of Tanacetum Coccineum: Genomic Comparison of Closely Related Tanacetum-Family Plants.</title>
        <authorList>
            <person name="Yamashiro T."/>
            <person name="Shiraishi A."/>
            <person name="Nakayama K."/>
            <person name="Satake H."/>
        </authorList>
    </citation>
    <scope>NUCLEOTIDE SEQUENCE</scope>
</reference>
<evidence type="ECO:0008006" key="4">
    <source>
        <dbReference type="Google" id="ProtNLM"/>
    </source>
</evidence>
<keyword evidence="3" id="KW-1185">Reference proteome</keyword>
<evidence type="ECO:0000256" key="1">
    <source>
        <dbReference type="SAM" id="MobiDB-lite"/>
    </source>
</evidence>
<name>A0ABQ5FKI7_9ASTR</name>
<evidence type="ECO:0000313" key="2">
    <source>
        <dbReference type="EMBL" id="GJT63820.1"/>
    </source>
</evidence>